<dbReference type="EC" id="3.6.1.6" evidence="3"/>
<evidence type="ECO:0000256" key="4">
    <source>
        <dbReference type="PIRSR" id="PIRSR600407-1"/>
    </source>
</evidence>
<dbReference type="PANTHER" id="PTHR11782">
    <property type="entry name" value="ADENOSINE/GUANOSINE DIPHOSPHATASE"/>
    <property type="match status" value="1"/>
</dbReference>
<feature type="binding site" evidence="5">
    <location>
        <begin position="318"/>
        <end position="322"/>
    </location>
    <ligand>
        <name>ATP</name>
        <dbReference type="ChEBI" id="CHEBI:30616"/>
    </ligand>
</feature>
<reference evidence="7" key="1">
    <citation type="submission" date="2020-11" db="EMBL/GenBank/DDBJ databases">
        <authorList>
            <person name="Tran Van P."/>
        </authorList>
    </citation>
    <scope>NUCLEOTIDE SEQUENCE</scope>
</reference>
<keyword evidence="5" id="KW-0067">ATP-binding</keyword>
<proteinExistence type="inferred from homology"/>
<accession>A0A7R9FNC9</accession>
<evidence type="ECO:0000256" key="1">
    <source>
        <dbReference type="ARBA" id="ARBA00009283"/>
    </source>
</evidence>
<keyword evidence="5" id="KW-0547">Nucleotide-binding</keyword>
<protein>
    <recommendedName>
        <fullName evidence="3">nucleoside diphosphate phosphatase</fullName>
        <ecNumber evidence="3">3.6.1.6</ecNumber>
    </recommendedName>
</protein>
<dbReference type="FunFam" id="3.30.420.40:FF:000052">
    <property type="entry name" value="Ectonucleoside triphosphate diphosphohydrolase 5"/>
    <property type="match status" value="1"/>
</dbReference>
<dbReference type="Pfam" id="PF01150">
    <property type="entry name" value="GDA1_CD39"/>
    <property type="match status" value="1"/>
</dbReference>
<name>A0A7R9FNC9_9CRUS</name>
<evidence type="ECO:0000256" key="3">
    <source>
        <dbReference type="ARBA" id="ARBA00038863"/>
    </source>
</evidence>
<dbReference type="Gene3D" id="3.30.420.40">
    <property type="match status" value="1"/>
</dbReference>
<evidence type="ECO:0000313" key="7">
    <source>
        <dbReference type="EMBL" id="CAD7249351.1"/>
    </source>
</evidence>
<dbReference type="Gene3D" id="3.30.420.150">
    <property type="entry name" value="Exopolyphosphatase. Domain 2"/>
    <property type="match status" value="1"/>
</dbReference>
<keyword evidence="2" id="KW-0378">Hydrolase</keyword>
<keyword evidence="6" id="KW-0812">Transmembrane</keyword>
<evidence type="ECO:0000313" key="8">
    <source>
        <dbReference type="Proteomes" id="UP000677054"/>
    </source>
</evidence>
<dbReference type="GO" id="GO:0005524">
    <property type="term" value="F:ATP binding"/>
    <property type="evidence" value="ECO:0007669"/>
    <property type="project" value="UniProtKB-KW"/>
</dbReference>
<dbReference type="AlphaFoldDB" id="A0A7R9FNC9"/>
<sequence length="551" mass="61555">MGQWCHQDDIAKLDKLIVIPDHLQYYLGCQLGTKVPDQRPEVLHICSMTKLIGTTFWPESWHMMKPGVILTMKVRRMLRGHLDNAIVKASNTGERAKLKKQGSSRSTFSVRFVTLRAALCIAGTASFYVLFMVLLHTLGPESTRKHAADTLDSLSYKLSLQKRFHAVIMDAGSTGSRVLAFTFHRSLMDGTLKIDDELFGEVKPGLSSYADAPAKGAESLQQLLEMANSVIPEPERHKTPLVLKATAGLRLLPSEKAENLLNEVRDLFYKSGYQVSKNSVSIMDGMDEGIYSWFTINFLRSLLDESIDETVAALDLGGGSTQITFVPQDAEVFADVPQDFVVSLNALNKELKFYTYSYLGLGLMAARAEIFKANLTEDNLVRSPCISPIVKQDWEYGGVSYKLMGLQKPKYKKFRVLATGKMDENRPIADFYQCIQIASNLVLKKVHKPPELSKRKINAISYFYDRAVESGLIHPVDGGEVTVKDYFKAAETACEEANVDQPFQCIDLTYISALLHYGYGLQLSVPLELRKKIEGHETSWALGAAYHILNS</sequence>
<feature type="transmembrane region" description="Helical" evidence="6">
    <location>
        <begin position="113"/>
        <end position="135"/>
    </location>
</feature>
<keyword evidence="8" id="KW-1185">Reference proteome</keyword>
<dbReference type="GO" id="GO:0017110">
    <property type="term" value="F:nucleoside diphosphate phosphatase activity"/>
    <property type="evidence" value="ECO:0007669"/>
    <property type="project" value="UniProtKB-EC"/>
</dbReference>
<keyword evidence="6" id="KW-0472">Membrane</keyword>
<dbReference type="PANTHER" id="PTHR11782:SF127">
    <property type="entry name" value="NTPASE, ISOFORM F"/>
    <property type="match status" value="1"/>
</dbReference>
<evidence type="ECO:0000256" key="5">
    <source>
        <dbReference type="PIRSR" id="PIRSR600407-2"/>
    </source>
</evidence>
<dbReference type="InterPro" id="IPR000407">
    <property type="entry name" value="GDA1_CD39_NTPase"/>
</dbReference>
<evidence type="ECO:0000256" key="2">
    <source>
        <dbReference type="ARBA" id="ARBA00022801"/>
    </source>
</evidence>
<organism evidence="7">
    <name type="scientific">Darwinula stevensoni</name>
    <dbReference type="NCBI Taxonomy" id="69355"/>
    <lineage>
        <taxon>Eukaryota</taxon>
        <taxon>Metazoa</taxon>
        <taxon>Ecdysozoa</taxon>
        <taxon>Arthropoda</taxon>
        <taxon>Crustacea</taxon>
        <taxon>Oligostraca</taxon>
        <taxon>Ostracoda</taxon>
        <taxon>Podocopa</taxon>
        <taxon>Podocopida</taxon>
        <taxon>Darwinulocopina</taxon>
        <taxon>Darwinuloidea</taxon>
        <taxon>Darwinulidae</taxon>
        <taxon>Darwinula</taxon>
    </lineage>
</organism>
<dbReference type="Proteomes" id="UP000677054">
    <property type="component" value="Unassembled WGS sequence"/>
</dbReference>
<dbReference type="OrthoDB" id="6372431at2759"/>
<feature type="active site" description="Proton acceptor" evidence="4">
    <location>
        <position position="288"/>
    </location>
</feature>
<dbReference type="EMBL" id="LR901765">
    <property type="protein sequence ID" value="CAD7249351.1"/>
    <property type="molecule type" value="Genomic_DNA"/>
</dbReference>
<keyword evidence="6" id="KW-1133">Transmembrane helix</keyword>
<dbReference type="EMBL" id="CAJPEV010002248">
    <property type="protein sequence ID" value="CAG0896263.1"/>
    <property type="molecule type" value="Genomic_DNA"/>
</dbReference>
<gene>
    <name evidence="7" type="ORF">DSTB1V02_LOCUS9149</name>
</gene>
<comment type="similarity">
    <text evidence="1">Belongs to the GDA1/CD39 NTPase family.</text>
</comment>
<evidence type="ECO:0000256" key="6">
    <source>
        <dbReference type="SAM" id="Phobius"/>
    </source>
</evidence>
<dbReference type="CDD" id="cd24046">
    <property type="entry name" value="ASKHA_NBD_NTPDase5-like"/>
    <property type="match status" value="1"/>
</dbReference>